<keyword evidence="3" id="KW-1185">Reference proteome</keyword>
<evidence type="ECO:0000256" key="1">
    <source>
        <dbReference type="SAM" id="MobiDB-lite"/>
    </source>
</evidence>
<feature type="region of interest" description="Disordered" evidence="1">
    <location>
        <begin position="363"/>
        <end position="388"/>
    </location>
</feature>
<gene>
    <name evidence="2" type="ORF">PR048_016641</name>
</gene>
<protein>
    <submittedName>
        <fullName evidence="2">Uncharacterized protein</fullName>
    </submittedName>
</protein>
<comment type="caution">
    <text evidence="2">The sequence shown here is derived from an EMBL/GenBank/DDBJ whole genome shotgun (WGS) entry which is preliminary data.</text>
</comment>
<reference evidence="2 3" key="1">
    <citation type="submission" date="2023-02" db="EMBL/GenBank/DDBJ databases">
        <title>LHISI_Scaffold_Assembly.</title>
        <authorList>
            <person name="Stuart O.P."/>
            <person name="Cleave R."/>
            <person name="Magrath M.J.L."/>
            <person name="Mikheyev A.S."/>
        </authorList>
    </citation>
    <scope>NUCLEOTIDE SEQUENCE [LARGE SCALE GENOMIC DNA]</scope>
    <source>
        <strain evidence="2">Daus_M_001</strain>
        <tissue evidence="2">Leg muscle</tissue>
    </source>
</reference>
<accession>A0ABQ9H798</accession>
<name>A0ABQ9H798_9NEOP</name>
<proteinExistence type="predicted"/>
<feature type="region of interest" description="Disordered" evidence="1">
    <location>
        <begin position="38"/>
        <end position="60"/>
    </location>
</feature>
<sequence length="388" mass="42946">MEGVLDFGPLNLFLGPTSRQQTDVPSLATNAADMSAVLQTPGGRNDAGGGTGSRSRDGVEEAARNCGVEIESAWTRYHSLVAGNPILLFPIHYAHAHYVREEFTCVTHGENSDLYRKAERFQGLKAGISSILPHFNCTLMSKTGHGIVPYYATGRRVFSGIYHFPRPIIPALLHIHINLSHRLSRNRGLKQPKSLRSLLTHAYKWKQTCSLPDARAAENTVGRFNASSSAPWQPRSTLKIAPLYRRREREAALGTWRPVLFSFSYCSKLTLNCCDNEWVVSEDGTQRLYILLWSPSTRGARLHVQRGLGRQPVKLWNHFGEGGEGIQSRSGQISYKDRTMAARGHLAPVCRGPFLHVACRRTPVSGRGSSPPSAAVERDSTQPSLIPQ</sequence>
<evidence type="ECO:0000313" key="3">
    <source>
        <dbReference type="Proteomes" id="UP001159363"/>
    </source>
</evidence>
<evidence type="ECO:0000313" key="2">
    <source>
        <dbReference type="EMBL" id="KAJ8880175.1"/>
    </source>
</evidence>
<organism evidence="2 3">
    <name type="scientific">Dryococelus australis</name>
    <dbReference type="NCBI Taxonomy" id="614101"/>
    <lineage>
        <taxon>Eukaryota</taxon>
        <taxon>Metazoa</taxon>
        <taxon>Ecdysozoa</taxon>
        <taxon>Arthropoda</taxon>
        <taxon>Hexapoda</taxon>
        <taxon>Insecta</taxon>
        <taxon>Pterygota</taxon>
        <taxon>Neoptera</taxon>
        <taxon>Polyneoptera</taxon>
        <taxon>Phasmatodea</taxon>
        <taxon>Verophasmatodea</taxon>
        <taxon>Anareolatae</taxon>
        <taxon>Phasmatidae</taxon>
        <taxon>Eurycanthinae</taxon>
        <taxon>Dryococelus</taxon>
    </lineage>
</organism>
<dbReference type="Proteomes" id="UP001159363">
    <property type="component" value="Chromosome 5"/>
</dbReference>
<dbReference type="EMBL" id="JARBHB010000006">
    <property type="protein sequence ID" value="KAJ8880175.1"/>
    <property type="molecule type" value="Genomic_DNA"/>
</dbReference>